<dbReference type="Pfam" id="PF13560">
    <property type="entry name" value="HTH_31"/>
    <property type="match status" value="1"/>
</dbReference>
<name>A0A285LT35_9NOCA</name>
<dbReference type="OrthoDB" id="4534176at2"/>
<dbReference type="SUPFAM" id="SSF47413">
    <property type="entry name" value="lambda repressor-like DNA-binding domains"/>
    <property type="match status" value="1"/>
</dbReference>
<dbReference type="InterPro" id="IPR010982">
    <property type="entry name" value="Lambda_DNA-bd_dom_sf"/>
</dbReference>
<dbReference type="PROSITE" id="PS50943">
    <property type="entry name" value="HTH_CROC1"/>
    <property type="match status" value="1"/>
</dbReference>
<proteinExistence type="predicted"/>
<gene>
    <name evidence="2" type="ORF">SAMN04244553_5044</name>
</gene>
<dbReference type="Pfam" id="PF19054">
    <property type="entry name" value="DUF5753"/>
    <property type="match status" value="1"/>
</dbReference>
<evidence type="ECO:0000259" key="1">
    <source>
        <dbReference type="PROSITE" id="PS50943"/>
    </source>
</evidence>
<dbReference type="RefSeq" id="WP_097247034.1">
    <property type="nucleotide sequence ID" value="NZ_OBEG01000005.1"/>
</dbReference>
<accession>A0A285LT35</accession>
<protein>
    <submittedName>
        <fullName evidence="2">Helix-turn-helix domain-containing protein</fullName>
    </submittedName>
</protein>
<evidence type="ECO:0000313" key="3">
    <source>
        <dbReference type="Proteomes" id="UP000219565"/>
    </source>
</evidence>
<evidence type="ECO:0000313" key="2">
    <source>
        <dbReference type="EMBL" id="SNY88082.1"/>
    </source>
</evidence>
<dbReference type="CDD" id="cd00093">
    <property type="entry name" value="HTH_XRE"/>
    <property type="match status" value="1"/>
</dbReference>
<dbReference type="STRING" id="1379680.GCA_001612615_04354"/>
<sequence>MTNSVHEQREALGKRLREIRKDAGLSGRQLAALAGWHESKVSKIETGDRSPSEADLRAYCTHTDTKDQLGDLVATVRNIESAYVEYKRLLHTGTKRRQQQSVTLAEQTKLMRFYEPVLIPGILQTADYAEAVLRRVTEFYRIPNDVDEGVSKRLEQQKVLYHGDHRFHILITEQSLSTTVGNAEVMTGQLDRLLAVMGLPRMLFGIVPADAEWLTPATNFVMFDERMVLVEAITAELKITQPREIALYARAFETLASQSVTGKAARALVGAALDRWRDKSQE</sequence>
<dbReference type="Proteomes" id="UP000219565">
    <property type="component" value="Unassembled WGS sequence"/>
</dbReference>
<dbReference type="Gene3D" id="1.10.260.40">
    <property type="entry name" value="lambda repressor-like DNA-binding domains"/>
    <property type="match status" value="1"/>
</dbReference>
<organism evidence="2 3">
    <name type="scientific">Nocardia amikacinitolerans</name>
    <dbReference type="NCBI Taxonomy" id="756689"/>
    <lineage>
        <taxon>Bacteria</taxon>
        <taxon>Bacillati</taxon>
        <taxon>Actinomycetota</taxon>
        <taxon>Actinomycetes</taxon>
        <taxon>Mycobacteriales</taxon>
        <taxon>Nocardiaceae</taxon>
        <taxon>Nocardia</taxon>
    </lineage>
</organism>
<dbReference type="InterPro" id="IPR043917">
    <property type="entry name" value="DUF5753"/>
</dbReference>
<feature type="domain" description="HTH cro/C1-type" evidence="1">
    <location>
        <begin position="16"/>
        <end position="72"/>
    </location>
</feature>
<reference evidence="2 3" key="1">
    <citation type="submission" date="2017-09" db="EMBL/GenBank/DDBJ databases">
        <authorList>
            <person name="Ehlers B."/>
            <person name="Leendertz F.H."/>
        </authorList>
    </citation>
    <scope>NUCLEOTIDE SEQUENCE [LARGE SCALE GENOMIC DNA]</scope>
    <source>
        <strain evidence="2 3">DSM 45537</strain>
    </source>
</reference>
<dbReference type="AlphaFoldDB" id="A0A285LT35"/>
<dbReference type="GO" id="GO:0003677">
    <property type="term" value="F:DNA binding"/>
    <property type="evidence" value="ECO:0007669"/>
    <property type="project" value="InterPro"/>
</dbReference>
<dbReference type="InterPro" id="IPR001387">
    <property type="entry name" value="Cro/C1-type_HTH"/>
</dbReference>
<keyword evidence="3" id="KW-1185">Reference proteome</keyword>
<dbReference type="SMART" id="SM00530">
    <property type="entry name" value="HTH_XRE"/>
    <property type="match status" value="1"/>
</dbReference>
<dbReference type="EMBL" id="OBEG01000005">
    <property type="protein sequence ID" value="SNY88082.1"/>
    <property type="molecule type" value="Genomic_DNA"/>
</dbReference>